<keyword evidence="2" id="KW-0808">Transferase</keyword>
<dbReference type="OrthoDB" id="2831558at2759"/>
<feature type="region of interest" description="Disordered" evidence="1">
    <location>
        <begin position="36"/>
        <end position="63"/>
    </location>
</feature>
<dbReference type="Proteomes" id="UP000323067">
    <property type="component" value="Chromosome iii"/>
</dbReference>
<proteinExistence type="predicted"/>
<accession>A0A2H4SRA3</accession>
<feature type="compositionally biased region" description="Basic and acidic residues" evidence="1">
    <location>
        <begin position="48"/>
        <end position="57"/>
    </location>
</feature>
<dbReference type="EMBL" id="CP023326">
    <property type="protein sequence ID" value="ATY65652.1"/>
    <property type="molecule type" value="Genomic_DNA"/>
</dbReference>
<dbReference type="GO" id="GO:0016301">
    <property type="term" value="F:kinase activity"/>
    <property type="evidence" value="ECO:0007669"/>
    <property type="project" value="UniProtKB-KW"/>
</dbReference>
<name>A0A2H4SRA3_CORMI</name>
<gene>
    <name evidence="2" type="ORF">A9K55_002115</name>
</gene>
<dbReference type="AlphaFoldDB" id="A0A2H4SRA3"/>
<dbReference type="PANTHER" id="PTHR36091">
    <property type="entry name" value="ALTERED INHERITANCE OF MITOCHONDRIA PROTEIN 9, MITOCHONDRIAL"/>
    <property type="match status" value="1"/>
</dbReference>
<evidence type="ECO:0000313" key="2">
    <source>
        <dbReference type="EMBL" id="ATY65652.1"/>
    </source>
</evidence>
<sequence length="224" mass="25718">MRNIFVSADDPTVITGLIDWQSTSIEPAFIYANETPDFAAPPEEPDEELPKTEHSEQESPAIQEQARKDALICYQTYDVLMRGAIPKVRDARPLDPSLFRVFQYSHTSWRDSATALRQELIELTALWTELGLPGACPFSVTDEELKEHIRDYEDFETVQRLKLWLKSAMNTNSDGWVSNEQWETAMDAHRGVYEQWIETARENESDSDGMTVAKADKLWPFDAR</sequence>
<organism evidence="2 3">
    <name type="scientific">Cordyceps militaris</name>
    <name type="common">Caterpillar fungus</name>
    <name type="synonym">Clavaria militaris</name>
    <dbReference type="NCBI Taxonomy" id="73501"/>
    <lineage>
        <taxon>Eukaryota</taxon>
        <taxon>Fungi</taxon>
        <taxon>Dikarya</taxon>
        <taxon>Ascomycota</taxon>
        <taxon>Pezizomycotina</taxon>
        <taxon>Sordariomycetes</taxon>
        <taxon>Hypocreomycetidae</taxon>
        <taxon>Hypocreales</taxon>
        <taxon>Cordycipitaceae</taxon>
        <taxon>Cordyceps</taxon>
    </lineage>
</organism>
<keyword evidence="2" id="KW-0418">Kinase</keyword>
<evidence type="ECO:0000313" key="3">
    <source>
        <dbReference type="Proteomes" id="UP000323067"/>
    </source>
</evidence>
<dbReference type="GO" id="GO:0005739">
    <property type="term" value="C:mitochondrion"/>
    <property type="evidence" value="ECO:0007669"/>
    <property type="project" value="TreeGrafter"/>
</dbReference>
<evidence type="ECO:0000256" key="1">
    <source>
        <dbReference type="SAM" id="MobiDB-lite"/>
    </source>
</evidence>
<reference evidence="2 3" key="1">
    <citation type="journal article" date="2017" name="BMC Genomics">
        <title>Chromosome level assembly and secondary metabolite potential of the parasitic fungus Cordyceps militaris.</title>
        <authorList>
            <person name="Kramer G.J."/>
            <person name="Nodwell J.R."/>
        </authorList>
    </citation>
    <scope>NUCLEOTIDE SEQUENCE [LARGE SCALE GENOMIC DNA]</scope>
    <source>
        <strain evidence="2 3">ATCC 34164</strain>
    </source>
</reference>
<protein>
    <submittedName>
        <fullName evidence="2">Serine threonine kinase</fullName>
    </submittedName>
</protein>
<dbReference type="InterPro" id="IPR051035">
    <property type="entry name" value="Mito_inheritance_9"/>
</dbReference>
<dbReference type="PANTHER" id="PTHR36091:SF1">
    <property type="entry name" value="ALTERED INHERITANCE OF MITOCHONDRIA PROTEIN 9, MITOCHONDRIAL"/>
    <property type="match status" value="1"/>
</dbReference>
<dbReference type="VEuPathDB" id="FungiDB:A9K55_002115"/>